<dbReference type="EMBL" id="SUMC01000116">
    <property type="protein sequence ID" value="TJZ99161.1"/>
    <property type="molecule type" value="Genomic_DNA"/>
</dbReference>
<name>A0A4U0RSS3_9ACTN</name>
<organism evidence="3 4">
    <name type="scientific">Actinacidiphila oryziradicis</name>
    <dbReference type="NCBI Taxonomy" id="2571141"/>
    <lineage>
        <taxon>Bacteria</taxon>
        <taxon>Bacillati</taxon>
        <taxon>Actinomycetota</taxon>
        <taxon>Actinomycetes</taxon>
        <taxon>Kitasatosporales</taxon>
        <taxon>Streptomycetaceae</taxon>
        <taxon>Actinacidiphila</taxon>
    </lineage>
</organism>
<dbReference type="OrthoDB" id="3482365at2"/>
<protein>
    <submittedName>
        <fullName evidence="3">SH3 domain-containing protein</fullName>
    </submittedName>
</protein>
<feature type="domain" description="SH3b" evidence="2">
    <location>
        <begin position="86"/>
        <end position="142"/>
    </location>
</feature>
<dbReference type="Pfam" id="PF08239">
    <property type="entry name" value="SH3_3"/>
    <property type="match status" value="1"/>
</dbReference>
<gene>
    <name evidence="3" type="ORF">FCI23_47020</name>
</gene>
<accession>A0A4U0RSS3</accession>
<keyword evidence="4" id="KW-1185">Reference proteome</keyword>
<proteinExistence type="predicted"/>
<feature type="non-terminal residue" evidence="3">
    <location>
        <position position="1"/>
    </location>
</feature>
<dbReference type="Proteomes" id="UP000305778">
    <property type="component" value="Unassembled WGS sequence"/>
</dbReference>
<feature type="region of interest" description="Disordered" evidence="1">
    <location>
        <begin position="1"/>
        <end position="63"/>
    </location>
</feature>
<evidence type="ECO:0000259" key="2">
    <source>
        <dbReference type="Pfam" id="PF08239"/>
    </source>
</evidence>
<dbReference type="InterPro" id="IPR003646">
    <property type="entry name" value="SH3-like_bac-type"/>
</dbReference>
<sequence length="154" mass="15460">NGGGGNGGGGHNGGGGGGGGGGGNGGGGGGGGNGGGGNRIAAGDGGNEGNGGHHHGGRCYDDWGNENGHYRPQYGAYRGRVVARTGLRIRSAPNATSLSVGFLPYGALVRIACKVNSQLIGGNPRWYKLDDHHYAWSSARYINNLDRSPRYCGH</sequence>
<feature type="compositionally biased region" description="Gly residues" evidence="1">
    <location>
        <begin position="1"/>
        <end position="50"/>
    </location>
</feature>
<reference evidence="3 4" key="1">
    <citation type="submission" date="2019-04" db="EMBL/GenBank/DDBJ databases">
        <title>Streptomyces oryziradicis sp. nov., a novel actinomycete isolated from rhizosphere soil of rice (Oryza sativa L.).</title>
        <authorList>
            <person name="Li C."/>
        </authorList>
    </citation>
    <scope>NUCLEOTIDE SEQUENCE [LARGE SCALE GENOMIC DNA]</scope>
    <source>
        <strain evidence="3 4">NEAU-C40</strain>
    </source>
</reference>
<dbReference type="RefSeq" id="WP_136730155.1">
    <property type="nucleotide sequence ID" value="NZ_SUMC01000116.1"/>
</dbReference>
<dbReference type="Gene3D" id="2.30.30.40">
    <property type="entry name" value="SH3 Domains"/>
    <property type="match status" value="1"/>
</dbReference>
<comment type="caution">
    <text evidence="3">The sequence shown here is derived from an EMBL/GenBank/DDBJ whole genome shotgun (WGS) entry which is preliminary data.</text>
</comment>
<evidence type="ECO:0000313" key="4">
    <source>
        <dbReference type="Proteomes" id="UP000305778"/>
    </source>
</evidence>
<evidence type="ECO:0000313" key="3">
    <source>
        <dbReference type="EMBL" id="TJZ99161.1"/>
    </source>
</evidence>
<dbReference type="AlphaFoldDB" id="A0A4U0RSS3"/>
<evidence type="ECO:0000256" key="1">
    <source>
        <dbReference type="SAM" id="MobiDB-lite"/>
    </source>
</evidence>